<dbReference type="InterPro" id="IPR002591">
    <property type="entry name" value="Phosphodiest/P_Trfase"/>
</dbReference>
<keyword evidence="2" id="KW-1185">Reference proteome</keyword>
<comment type="caution">
    <text evidence="1">The sequence shown here is derived from an EMBL/GenBank/DDBJ whole genome shotgun (WGS) entry which is preliminary data.</text>
</comment>
<protein>
    <submittedName>
        <fullName evidence="1">Alkaline phosphatase family protein</fullName>
    </submittedName>
</protein>
<dbReference type="Pfam" id="PF01663">
    <property type="entry name" value="Phosphodiest"/>
    <property type="match status" value="1"/>
</dbReference>
<organism evidence="1 2">
    <name type="scientific">Congzhengia minquanensis</name>
    <dbReference type="NCBI Taxonomy" id="2763657"/>
    <lineage>
        <taxon>Bacteria</taxon>
        <taxon>Bacillati</taxon>
        <taxon>Bacillota</taxon>
        <taxon>Clostridia</taxon>
        <taxon>Eubacteriales</taxon>
        <taxon>Oscillospiraceae</taxon>
        <taxon>Congzhengia</taxon>
    </lineage>
</organism>
<dbReference type="SUPFAM" id="SSF53649">
    <property type="entry name" value="Alkaline phosphatase-like"/>
    <property type="match status" value="1"/>
</dbReference>
<dbReference type="Proteomes" id="UP000611762">
    <property type="component" value="Unassembled WGS sequence"/>
</dbReference>
<evidence type="ECO:0000313" key="1">
    <source>
        <dbReference type="EMBL" id="MBC8540957.1"/>
    </source>
</evidence>
<dbReference type="PANTHER" id="PTHR10151:SF120">
    <property type="entry name" value="BIS(5'-ADENOSYL)-TRIPHOSPHATASE"/>
    <property type="match status" value="1"/>
</dbReference>
<dbReference type="GO" id="GO:0016787">
    <property type="term" value="F:hydrolase activity"/>
    <property type="evidence" value="ECO:0007669"/>
    <property type="project" value="UniProtKB-ARBA"/>
</dbReference>
<dbReference type="PANTHER" id="PTHR10151">
    <property type="entry name" value="ECTONUCLEOTIDE PYROPHOSPHATASE/PHOSPHODIESTERASE"/>
    <property type="match status" value="1"/>
</dbReference>
<dbReference type="RefSeq" id="WP_249312752.1">
    <property type="nucleotide sequence ID" value="NZ_JACRSU010000003.1"/>
</dbReference>
<proteinExistence type="predicted"/>
<name>A0A926DNJ0_9FIRM</name>
<dbReference type="InterPro" id="IPR017850">
    <property type="entry name" value="Alkaline_phosphatase_core_sf"/>
</dbReference>
<sequence length="254" mass="28669">MKVLLILSDGMRPDSLEGHPVIETLKKKSTYCMNARTVEPSVTLPCHMSLFHSVDPSRHGTTTNTYAPQVRPISGLFEQLKQKEKRCAMFYNWEELRDLSRPDSLSHSEYCSGHVYGFEETNRQLCRKATQFLTDNDVDFTFLYLGWVDEAGHAFGWMSEEYLHAVRETCNMVGSLIDTLGDEYTIIITADHGGHDRIHGTNLKEDMTIPMFFCGAPFTQNKQIDGVSIKDIAPTVASLLGAEPAKEWEGSVIR</sequence>
<gene>
    <name evidence="1" type="ORF">H8698_08210</name>
</gene>
<accession>A0A926DNJ0</accession>
<evidence type="ECO:0000313" key="2">
    <source>
        <dbReference type="Proteomes" id="UP000611762"/>
    </source>
</evidence>
<dbReference type="AlphaFoldDB" id="A0A926DNJ0"/>
<reference evidence="1" key="1">
    <citation type="submission" date="2020-08" db="EMBL/GenBank/DDBJ databases">
        <title>Genome public.</title>
        <authorList>
            <person name="Liu C."/>
            <person name="Sun Q."/>
        </authorList>
    </citation>
    <scope>NUCLEOTIDE SEQUENCE</scope>
    <source>
        <strain evidence="1">H8</strain>
    </source>
</reference>
<dbReference type="EMBL" id="JACRSU010000003">
    <property type="protein sequence ID" value="MBC8540957.1"/>
    <property type="molecule type" value="Genomic_DNA"/>
</dbReference>
<dbReference type="Gene3D" id="3.40.720.10">
    <property type="entry name" value="Alkaline Phosphatase, subunit A"/>
    <property type="match status" value="1"/>
</dbReference>